<evidence type="ECO:0000256" key="3">
    <source>
        <dbReference type="ARBA" id="ARBA00022448"/>
    </source>
</evidence>
<feature type="transmembrane region" description="Helical" evidence="10">
    <location>
        <begin position="345"/>
        <end position="369"/>
    </location>
</feature>
<dbReference type="InterPro" id="IPR020846">
    <property type="entry name" value="MFS_dom"/>
</dbReference>
<evidence type="ECO:0000256" key="2">
    <source>
        <dbReference type="ARBA" id="ARBA00010992"/>
    </source>
</evidence>
<dbReference type="AlphaFoldDB" id="A0A427XSY4"/>
<dbReference type="InterPro" id="IPR005828">
    <property type="entry name" value="MFS_sugar_transport-like"/>
</dbReference>
<feature type="transmembrane region" description="Helical" evidence="10">
    <location>
        <begin position="225"/>
        <end position="242"/>
    </location>
</feature>
<dbReference type="Gene3D" id="1.20.1250.20">
    <property type="entry name" value="MFS general substrate transporter like domains"/>
    <property type="match status" value="1"/>
</dbReference>
<sequence length="568" mass="62778">MTKEAIGLTGAQIQLSDADPVLLAEGMQLIREEKAMSFREAMRHHWRGCLWSITLSLALVMDGYDGSIVNSFYALPAFLERFGENYTDSAGVTTKQISANYQTAISNIGLPGNLLALFVVGYCQDRFGSRRTYIAGMGLTICVVFLFVFLQSIKMLLAANALGAFCWGLFNTLTAAYAAEICPIKLRGLAASFISMAWGFGGFLSSGMARAALSIDGDWSWRMPYVLQFVWPVPLFIVAWFAPESPYWLVRKGRLEDAKDSLKRTASKGYYDTRSLDGYIAYIKHTDDLERAEASTGSVWEMFKGTNLRRTEIMMGLWAMQVWSGTGMTAYATQFFKNAGMSTVAAFNLSMVVTGMNIVGCFIEFFLIARWGRRPLILLGMLSLAVCLLLIGALGCVPHSNPTLQAIGAFMVMINLLYHASVGPLTYTVASELPASRLRARAIAFGRAFYSCNYAVQSQLTPRMVSVTGWNWSAKSGFFFLGLNLLITVWAYFRMPETGGFSFAELELLFANKVPARKFTKVEIHDEAVAGNTKFDEADEEEGHGYPGEKAAEQQVEDIVSPTPTQLK</sequence>
<feature type="transmembrane region" description="Helical" evidence="10">
    <location>
        <begin position="156"/>
        <end position="177"/>
    </location>
</feature>
<evidence type="ECO:0000256" key="5">
    <source>
        <dbReference type="ARBA" id="ARBA00022989"/>
    </source>
</evidence>
<evidence type="ECO:0000313" key="12">
    <source>
        <dbReference type="EMBL" id="RSH82032.1"/>
    </source>
</evidence>
<feature type="transmembrane region" description="Helical" evidence="10">
    <location>
        <begin position="376"/>
        <end position="394"/>
    </location>
</feature>
<dbReference type="InterPro" id="IPR036259">
    <property type="entry name" value="MFS_trans_sf"/>
</dbReference>
<dbReference type="GO" id="GO:0005351">
    <property type="term" value="F:carbohydrate:proton symporter activity"/>
    <property type="evidence" value="ECO:0007669"/>
    <property type="project" value="TreeGrafter"/>
</dbReference>
<dbReference type="PROSITE" id="PS50850">
    <property type="entry name" value="MFS"/>
    <property type="match status" value="1"/>
</dbReference>
<feature type="transmembrane region" description="Helical" evidence="10">
    <location>
        <begin position="476"/>
        <end position="493"/>
    </location>
</feature>
<keyword evidence="13" id="KW-1185">Reference proteome</keyword>
<feature type="transmembrane region" description="Helical" evidence="10">
    <location>
        <begin position="406"/>
        <end position="426"/>
    </location>
</feature>
<keyword evidence="6 10" id="KW-0472">Membrane</keyword>
<dbReference type="PANTHER" id="PTHR48022:SF53">
    <property type="entry name" value="ALPHA-GLUCOSIDE TRANSPORTER, PUTATIVE (AFU_ORTHOLOGUE AFUA_3G01700)-RELATED"/>
    <property type="match status" value="1"/>
</dbReference>
<evidence type="ECO:0000256" key="8">
    <source>
        <dbReference type="RuleBase" id="RU003346"/>
    </source>
</evidence>
<evidence type="ECO:0000256" key="9">
    <source>
        <dbReference type="SAM" id="MobiDB-lite"/>
    </source>
</evidence>
<comment type="caution">
    <text evidence="12">The sequence shown here is derived from an EMBL/GenBank/DDBJ whole genome shotgun (WGS) entry which is preliminary data.</text>
</comment>
<evidence type="ECO:0000256" key="6">
    <source>
        <dbReference type="ARBA" id="ARBA00023136"/>
    </source>
</evidence>
<proteinExistence type="inferred from homology"/>
<comment type="catalytic activity">
    <reaction evidence="7">
        <text>myo-inositol(out) + H(+)(out) = myo-inositol(in) + H(+)(in)</text>
        <dbReference type="Rhea" id="RHEA:60364"/>
        <dbReference type="ChEBI" id="CHEBI:15378"/>
        <dbReference type="ChEBI" id="CHEBI:17268"/>
    </reaction>
</comment>
<feature type="transmembrane region" description="Helical" evidence="10">
    <location>
        <begin position="189"/>
        <end position="213"/>
    </location>
</feature>
<feature type="region of interest" description="Disordered" evidence="9">
    <location>
        <begin position="531"/>
        <end position="568"/>
    </location>
</feature>
<evidence type="ECO:0000313" key="13">
    <source>
        <dbReference type="Proteomes" id="UP000279236"/>
    </source>
</evidence>
<accession>A0A427XSY4</accession>
<dbReference type="InterPro" id="IPR050360">
    <property type="entry name" value="MFS_Sugar_Transporters"/>
</dbReference>
<dbReference type="Proteomes" id="UP000279236">
    <property type="component" value="Unassembled WGS sequence"/>
</dbReference>
<comment type="similarity">
    <text evidence="2 8">Belongs to the major facilitator superfamily. Sugar transporter (TC 2.A.1.1) family.</text>
</comment>
<dbReference type="SUPFAM" id="SSF103473">
    <property type="entry name" value="MFS general substrate transporter"/>
    <property type="match status" value="1"/>
</dbReference>
<name>A0A427XSY4_9TREE</name>
<evidence type="ECO:0000256" key="7">
    <source>
        <dbReference type="ARBA" id="ARBA00049119"/>
    </source>
</evidence>
<dbReference type="OrthoDB" id="6612291at2759"/>
<dbReference type="GeneID" id="39592779"/>
<protein>
    <recommendedName>
        <fullName evidence="11">Major facilitator superfamily (MFS) profile domain-containing protein</fullName>
    </recommendedName>
</protein>
<gene>
    <name evidence="12" type="ORF">EHS24_008236</name>
</gene>
<feature type="transmembrane region" description="Helical" evidence="10">
    <location>
        <begin position="132"/>
        <end position="150"/>
    </location>
</feature>
<feature type="transmembrane region" description="Helical" evidence="10">
    <location>
        <begin position="313"/>
        <end position="333"/>
    </location>
</feature>
<dbReference type="FunFam" id="1.20.1250.20:FF:000078">
    <property type="entry name" value="MFS maltose transporter, putative"/>
    <property type="match status" value="1"/>
</dbReference>
<dbReference type="EMBL" id="RSCE01000006">
    <property type="protein sequence ID" value="RSH82032.1"/>
    <property type="molecule type" value="Genomic_DNA"/>
</dbReference>
<feature type="domain" description="Major facilitator superfamily (MFS) profile" evidence="11">
    <location>
        <begin position="51"/>
        <end position="499"/>
    </location>
</feature>
<dbReference type="RefSeq" id="XP_028476487.1">
    <property type="nucleotide sequence ID" value="XM_028623554.1"/>
</dbReference>
<reference evidence="12 13" key="1">
    <citation type="submission" date="2018-11" db="EMBL/GenBank/DDBJ databases">
        <title>Genome sequence of Apiotrichum porosum DSM 27194.</title>
        <authorList>
            <person name="Aliyu H."/>
            <person name="Gorte O."/>
            <person name="Ochsenreither K."/>
        </authorList>
    </citation>
    <scope>NUCLEOTIDE SEQUENCE [LARGE SCALE GENOMIC DNA]</scope>
    <source>
        <strain evidence="12 13">DSM 27194</strain>
    </source>
</reference>
<organism evidence="12 13">
    <name type="scientific">Apiotrichum porosum</name>
    <dbReference type="NCBI Taxonomy" id="105984"/>
    <lineage>
        <taxon>Eukaryota</taxon>
        <taxon>Fungi</taxon>
        <taxon>Dikarya</taxon>
        <taxon>Basidiomycota</taxon>
        <taxon>Agaricomycotina</taxon>
        <taxon>Tremellomycetes</taxon>
        <taxon>Trichosporonales</taxon>
        <taxon>Trichosporonaceae</taxon>
        <taxon>Apiotrichum</taxon>
    </lineage>
</organism>
<evidence type="ECO:0000259" key="11">
    <source>
        <dbReference type="PROSITE" id="PS50850"/>
    </source>
</evidence>
<comment type="subcellular location">
    <subcellularLocation>
        <location evidence="1">Membrane</location>
        <topology evidence="1">Multi-pass membrane protein</topology>
    </subcellularLocation>
</comment>
<keyword evidence="4 10" id="KW-0812">Transmembrane</keyword>
<evidence type="ECO:0000256" key="1">
    <source>
        <dbReference type="ARBA" id="ARBA00004141"/>
    </source>
</evidence>
<dbReference type="GO" id="GO:0016020">
    <property type="term" value="C:membrane"/>
    <property type="evidence" value="ECO:0007669"/>
    <property type="project" value="UniProtKB-SubCell"/>
</dbReference>
<dbReference type="NCBIfam" id="TIGR00879">
    <property type="entry name" value="SP"/>
    <property type="match status" value="1"/>
</dbReference>
<keyword evidence="3 8" id="KW-0813">Transport</keyword>
<dbReference type="InterPro" id="IPR003663">
    <property type="entry name" value="Sugar/inositol_transpt"/>
</dbReference>
<dbReference type="Pfam" id="PF00083">
    <property type="entry name" value="Sugar_tr"/>
    <property type="match status" value="1"/>
</dbReference>
<dbReference type="PANTHER" id="PTHR48022">
    <property type="entry name" value="PLASTIDIC GLUCOSE TRANSPORTER 4"/>
    <property type="match status" value="1"/>
</dbReference>
<keyword evidence="5 10" id="KW-1133">Transmembrane helix</keyword>
<evidence type="ECO:0000256" key="10">
    <source>
        <dbReference type="SAM" id="Phobius"/>
    </source>
</evidence>
<evidence type="ECO:0000256" key="4">
    <source>
        <dbReference type="ARBA" id="ARBA00022692"/>
    </source>
</evidence>